<dbReference type="GO" id="GO:0005739">
    <property type="term" value="C:mitochondrion"/>
    <property type="evidence" value="ECO:0007669"/>
    <property type="project" value="TreeGrafter"/>
</dbReference>
<dbReference type="FunFam" id="3.40.50.720:FF:000455">
    <property type="entry name" value="Putative mitochondrial saccharopine dehydrogenase-like oxidoreductase"/>
    <property type="match status" value="1"/>
</dbReference>
<feature type="domain" description="Saccharopine dehydrogenase NADP binding" evidence="2">
    <location>
        <begin position="15"/>
        <end position="150"/>
    </location>
</feature>
<dbReference type="InterPro" id="IPR005097">
    <property type="entry name" value="Sacchrp_dh_NADP-bd"/>
</dbReference>
<evidence type="ECO:0000259" key="2">
    <source>
        <dbReference type="Pfam" id="PF03435"/>
    </source>
</evidence>
<reference evidence="3 4" key="1">
    <citation type="journal article" date="2019" name="Genome Biol. Evol.">
        <title>Insights into the evolution of the New World diploid cottons (Gossypium, subgenus Houzingenia) based on genome sequencing.</title>
        <authorList>
            <person name="Grover C.E."/>
            <person name="Arick M.A. 2nd"/>
            <person name="Thrash A."/>
            <person name="Conover J.L."/>
            <person name="Sanders W.S."/>
            <person name="Peterson D.G."/>
            <person name="Frelichowski J.E."/>
            <person name="Scheffler J.A."/>
            <person name="Scheffler B.E."/>
            <person name="Wendel J.F."/>
        </authorList>
    </citation>
    <scope>NUCLEOTIDE SEQUENCE [LARGE SCALE GENOMIC DNA]</scope>
    <source>
        <strain evidence="3">4</strain>
        <tissue evidence="3">Leaf</tissue>
    </source>
</reference>
<evidence type="ECO:0000313" key="4">
    <source>
        <dbReference type="Proteomes" id="UP000593574"/>
    </source>
</evidence>
<dbReference type="Gene3D" id="3.40.50.720">
    <property type="entry name" value="NAD(P)-binding Rossmann-like Domain"/>
    <property type="match status" value="1"/>
</dbReference>
<dbReference type="SUPFAM" id="SSF51735">
    <property type="entry name" value="NAD(P)-binding Rossmann-fold domains"/>
    <property type="match status" value="1"/>
</dbReference>
<evidence type="ECO:0000256" key="1">
    <source>
        <dbReference type="ARBA" id="ARBA00038048"/>
    </source>
</evidence>
<keyword evidence="4" id="KW-1185">Reference proteome</keyword>
<dbReference type="InterPro" id="IPR036291">
    <property type="entry name" value="NAD(P)-bd_dom_sf"/>
</dbReference>
<dbReference type="PANTHER" id="PTHR12286">
    <property type="entry name" value="SACCHAROPINE DEHYDROGENASE-LIKE OXIDOREDUCTASE"/>
    <property type="match status" value="1"/>
</dbReference>
<sequence length="549" mass="60625">MQTAQPPKPRPLYDIIILGASGFTGKYVVKEALKFLNTPSSPLKTLALAGRSREKLVKTLQWAAHPSSPPNDVSVIIADTTDPPSLSSLCNQTKLLLNCVGPYRIHGEPVVAACASSGCDYLDITGEPEFMEEMEAKYHEKAMETGSLIVSACGFDSIPAEMGVMFNTRQWVAPAVPNHVTAYVSLESDKRIVGNFATYESAVLGVANMDKLQQLRRSRPKKPRPVVSDHSTFLFVVDILVFHGLKDGDSKPWAWWLQYYLPTLQYYSPHIRCEKIYIVSFLSIASIGRGILVPEADMMLGHPDLFKPLPQTMMIAIPGPRLPNGPTIEYQEKIGLRALKLPSADAVVVRRTLVTLMENPHGLPGINESPEHIGKREAYWSSVKPAHFGVKIASKSLLGIYRILGVGVFIGLLCRFSFGRWLLLKFPSFFSFGWFRKTGPSEDEVRSASFKMWFVGYGFSDSNLASERNSKPDVEIITRVMGPEIGYVTTPISLVQCALIVLSQRENLPKGGVYTPGIVFGPDLQERLQENGISFDVVSKTALPRPAPA</sequence>
<name>A0A7J9AQ42_9ROSI</name>
<dbReference type="InterPro" id="IPR051276">
    <property type="entry name" value="Saccharopine_DH-like_oxidrdct"/>
</dbReference>
<dbReference type="EMBL" id="JABEZV010000012">
    <property type="protein sequence ID" value="MBA0726181.1"/>
    <property type="molecule type" value="Genomic_DNA"/>
</dbReference>
<dbReference type="PANTHER" id="PTHR12286:SF5">
    <property type="entry name" value="SACCHAROPINE DEHYDROGENASE-LIKE OXIDOREDUCTASE"/>
    <property type="match status" value="1"/>
</dbReference>
<comment type="similarity">
    <text evidence="1">Belongs to the saccharopine dehydrogenase family.</text>
</comment>
<evidence type="ECO:0000313" key="3">
    <source>
        <dbReference type="EMBL" id="MBA0726181.1"/>
    </source>
</evidence>
<dbReference type="GO" id="GO:0009247">
    <property type="term" value="P:glycolipid biosynthetic process"/>
    <property type="evidence" value="ECO:0007669"/>
    <property type="project" value="TreeGrafter"/>
</dbReference>
<dbReference type="AlphaFoldDB" id="A0A7J9AQ42"/>
<protein>
    <recommendedName>
        <fullName evidence="2">Saccharopine dehydrogenase NADP binding domain-containing protein</fullName>
    </recommendedName>
</protein>
<gene>
    <name evidence="3" type="ORF">Golax_002026</name>
</gene>
<proteinExistence type="inferred from homology"/>
<dbReference type="GO" id="GO:0005886">
    <property type="term" value="C:plasma membrane"/>
    <property type="evidence" value="ECO:0007669"/>
    <property type="project" value="TreeGrafter"/>
</dbReference>
<organism evidence="3 4">
    <name type="scientific">Gossypium laxum</name>
    <dbReference type="NCBI Taxonomy" id="34288"/>
    <lineage>
        <taxon>Eukaryota</taxon>
        <taxon>Viridiplantae</taxon>
        <taxon>Streptophyta</taxon>
        <taxon>Embryophyta</taxon>
        <taxon>Tracheophyta</taxon>
        <taxon>Spermatophyta</taxon>
        <taxon>Magnoliopsida</taxon>
        <taxon>eudicotyledons</taxon>
        <taxon>Gunneridae</taxon>
        <taxon>Pentapetalae</taxon>
        <taxon>rosids</taxon>
        <taxon>malvids</taxon>
        <taxon>Malvales</taxon>
        <taxon>Malvaceae</taxon>
        <taxon>Malvoideae</taxon>
        <taxon>Gossypium</taxon>
    </lineage>
</organism>
<accession>A0A7J9AQ42</accession>
<dbReference type="GO" id="GO:0005811">
    <property type="term" value="C:lipid droplet"/>
    <property type="evidence" value="ECO:0007669"/>
    <property type="project" value="TreeGrafter"/>
</dbReference>
<comment type="caution">
    <text evidence="3">The sequence shown here is derived from an EMBL/GenBank/DDBJ whole genome shotgun (WGS) entry which is preliminary data.</text>
</comment>
<dbReference type="Pfam" id="PF03435">
    <property type="entry name" value="Sacchrp_dh_NADP"/>
    <property type="match status" value="1"/>
</dbReference>
<dbReference type="Proteomes" id="UP000593574">
    <property type="component" value="Unassembled WGS sequence"/>
</dbReference>